<dbReference type="GO" id="GO:0015562">
    <property type="term" value="F:efflux transmembrane transporter activity"/>
    <property type="evidence" value="ECO:0007669"/>
    <property type="project" value="TreeGrafter"/>
</dbReference>
<dbReference type="Gene3D" id="2.40.30.170">
    <property type="match status" value="1"/>
</dbReference>
<dbReference type="NCBIfam" id="TIGR01730">
    <property type="entry name" value="RND_mfp"/>
    <property type="match status" value="1"/>
</dbReference>
<dbReference type="EMBL" id="CP046400">
    <property type="protein sequence ID" value="QGY39528.1"/>
    <property type="molecule type" value="Genomic_DNA"/>
</dbReference>
<keyword evidence="2" id="KW-0732">Signal</keyword>
<dbReference type="RefSeq" id="WP_158946754.1">
    <property type="nucleotide sequence ID" value="NZ_CP046400.1"/>
</dbReference>
<dbReference type="Gene3D" id="2.40.50.100">
    <property type="match status" value="1"/>
</dbReference>
<dbReference type="InterPro" id="IPR006143">
    <property type="entry name" value="RND_pump_MFP"/>
</dbReference>
<name>A0A6I6JEU0_9BACT</name>
<dbReference type="PANTHER" id="PTHR30469:SF15">
    <property type="entry name" value="HLYD FAMILY OF SECRETION PROTEINS"/>
    <property type="match status" value="1"/>
</dbReference>
<evidence type="ECO:0000256" key="2">
    <source>
        <dbReference type="SAM" id="SignalP"/>
    </source>
</evidence>
<evidence type="ECO:0000313" key="4">
    <source>
        <dbReference type="Proteomes" id="UP000428328"/>
    </source>
</evidence>
<accession>A0A6I6JEU0</accession>
<feature type="signal peptide" evidence="2">
    <location>
        <begin position="1"/>
        <end position="24"/>
    </location>
</feature>
<evidence type="ECO:0000313" key="3">
    <source>
        <dbReference type="EMBL" id="QGY39528.1"/>
    </source>
</evidence>
<sequence>MKHVSLLTLALVLSVWLLPASVRAQSQETFEAEAAARRATLTGFTRARSSMTLVAEESGRVEKVMADVGDTLGQDGLFAQLDTTFIRLDLRENRAEQERLKSDFEYYRKEMNRYKQLVKSKNAAQSTLDSNVRAHQGALQQLRGKQIEERVLMERMKRFSLIGPAGWKVVTRYIEPGEWVTKGEKVAELGNYEALLVPYALTGAEFRALKEQGENITLRLTDLNIPVQARIERVSPGFDPQSRKINVDLQISQGDFEFRGGLRTELVLELPDPGGAVLVPATALVKAYEEYFLMTPEGERVRVMLLGSGRNNLRRVSSPEVHAGDRFMVKP</sequence>
<protein>
    <submittedName>
        <fullName evidence="3">Efflux RND transporter periplasmic adaptor subunit</fullName>
    </submittedName>
</protein>
<dbReference type="Gene3D" id="1.10.287.470">
    <property type="entry name" value="Helix hairpin bin"/>
    <property type="match status" value="1"/>
</dbReference>
<feature type="chain" id="PRO_5026049019" evidence="2">
    <location>
        <begin position="25"/>
        <end position="331"/>
    </location>
</feature>
<evidence type="ECO:0000256" key="1">
    <source>
        <dbReference type="ARBA" id="ARBA00009477"/>
    </source>
</evidence>
<comment type="similarity">
    <text evidence="1">Belongs to the membrane fusion protein (MFP) (TC 8.A.1) family.</text>
</comment>
<keyword evidence="4" id="KW-1185">Reference proteome</keyword>
<dbReference type="Proteomes" id="UP000428328">
    <property type="component" value="Chromosome"/>
</dbReference>
<dbReference type="SUPFAM" id="SSF111369">
    <property type="entry name" value="HlyD-like secretion proteins"/>
    <property type="match status" value="1"/>
</dbReference>
<dbReference type="KEGG" id="psel:GM415_05135"/>
<gene>
    <name evidence="3" type="ORF">GM415_05135</name>
</gene>
<organism evidence="3 4">
    <name type="scientific">Pseudodesulfovibrio cashew</name>
    <dbReference type="NCBI Taxonomy" id="2678688"/>
    <lineage>
        <taxon>Bacteria</taxon>
        <taxon>Pseudomonadati</taxon>
        <taxon>Thermodesulfobacteriota</taxon>
        <taxon>Desulfovibrionia</taxon>
        <taxon>Desulfovibrionales</taxon>
        <taxon>Desulfovibrionaceae</taxon>
    </lineage>
</organism>
<reference evidence="3 4" key="1">
    <citation type="submission" date="2019-11" db="EMBL/GenBank/DDBJ databases">
        <authorList>
            <person name="Zheng R.K."/>
            <person name="Sun C.M."/>
        </authorList>
    </citation>
    <scope>NUCLEOTIDE SEQUENCE [LARGE SCALE GENOMIC DNA]</scope>
    <source>
        <strain evidence="3 4">SRB007</strain>
    </source>
</reference>
<dbReference type="PANTHER" id="PTHR30469">
    <property type="entry name" value="MULTIDRUG RESISTANCE PROTEIN MDTA"/>
    <property type="match status" value="1"/>
</dbReference>
<dbReference type="AlphaFoldDB" id="A0A6I6JEU0"/>
<dbReference type="GO" id="GO:1990281">
    <property type="term" value="C:efflux pump complex"/>
    <property type="evidence" value="ECO:0007669"/>
    <property type="project" value="TreeGrafter"/>
</dbReference>
<proteinExistence type="inferred from homology"/>